<evidence type="ECO:0000313" key="2">
    <source>
        <dbReference type="WBParaSite" id="BXY_0631400.1"/>
    </source>
</evidence>
<reference evidence="2" key="1">
    <citation type="submission" date="2016-11" db="UniProtKB">
        <authorList>
            <consortium name="WormBaseParasite"/>
        </authorList>
    </citation>
    <scope>IDENTIFICATION</scope>
</reference>
<protein>
    <submittedName>
        <fullName evidence="2">MSP domain-containing protein</fullName>
    </submittedName>
</protein>
<evidence type="ECO:0000313" key="1">
    <source>
        <dbReference type="Proteomes" id="UP000095284"/>
    </source>
</evidence>
<accession>A0A1I7RZZ1</accession>
<sequence length="79" mass="9279">MCPTPRFFDNNTDTVHVHVQSFNSPPQRIRFKFQSPTGLETDERRVRKGSVLLKLSFDPTIFPGRYFQVLCNLWLCPYS</sequence>
<name>A0A1I7RZZ1_BURXY</name>
<organism evidence="1 2">
    <name type="scientific">Bursaphelenchus xylophilus</name>
    <name type="common">Pinewood nematode worm</name>
    <name type="synonym">Aphelenchoides xylophilus</name>
    <dbReference type="NCBI Taxonomy" id="6326"/>
    <lineage>
        <taxon>Eukaryota</taxon>
        <taxon>Metazoa</taxon>
        <taxon>Ecdysozoa</taxon>
        <taxon>Nematoda</taxon>
        <taxon>Chromadorea</taxon>
        <taxon>Rhabditida</taxon>
        <taxon>Tylenchina</taxon>
        <taxon>Tylenchomorpha</taxon>
        <taxon>Aphelenchoidea</taxon>
        <taxon>Aphelenchoididae</taxon>
        <taxon>Bursaphelenchus</taxon>
    </lineage>
</organism>
<proteinExistence type="predicted"/>
<dbReference type="Proteomes" id="UP000095284">
    <property type="component" value="Unplaced"/>
</dbReference>
<dbReference type="AlphaFoldDB" id="A0A1I7RZZ1"/>
<dbReference type="WBParaSite" id="BXY_0631400.1">
    <property type="protein sequence ID" value="BXY_0631400.1"/>
    <property type="gene ID" value="BXY_0631400"/>
</dbReference>